<evidence type="ECO:0000256" key="2">
    <source>
        <dbReference type="ARBA" id="ARBA00022827"/>
    </source>
</evidence>
<dbReference type="PANTHER" id="PTHR43098:SF5">
    <property type="entry name" value="DUAL-FUNCTIONAL MONOOXYGENASE_METHYLTRANSFERASE PSOF"/>
    <property type="match status" value="1"/>
</dbReference>
<dbReference type="Proteomes" id="UP000328092">
    <property type="component" value="Unassembled WGS sequence"/>
</dbReference>
<evidence type="ECO:0000313" key="6">
    <source>
        <dbReference type="Proteomes" id="UP000328092"/>
    </source>
</evidence>
<dbReference type="InterPro" id="IPR050775">
    <property type="entry name" value="FAD-binding_Monooxygenases"/>
</dbReference>
<dbReference type="PANTHER" id="PTHR43098">
    <property type="entry name" value="L-ORNITHINE N(5)-MONOOXYGENASE-RELATED"/>
    <property type="match status" value="1"/>
</dbReference>
<sequence length="551" mass="62014">MGEAKTHYEVIVVGAGVAGIYQIKRLVDLGIDATVLEGAPDLGGTWYWNRYPGCRFDSESYTYGFSFSRELLDEWHWKERFSGQPENLRYLNYVADKFDLRRHMQFNCKVDAMRFDETRDLWHLTLSDGRELTCRFVVLAIGLLSAPTMPRVPGIDDFKGRSFHTYYWPHEPVDLTGKKVAVIGTGATGIQVIGEIADKVGELTVFQRRPNWSAPLNNSAISEAEMADIRARYDEIFAACALTPGSFVHGPQSRGFYEVSREERLALWDRLYDEPGFGIWLANFREIFMDEAANAELSAYIADRIRGRVNDPKVAEKLIPRDHGFGVQRLPLETNYFEAYNRDNVHLVDLSETPLVRVTETGLRTTARDYDFDIIVYATGFDAITGAYDLIDITGIGGEKLADKWKQAPSTFLGMLVHGFPNLLMPTGPQSASASTNFPRGIENGVGWCTNLLKFMWDRGYTRAEATLDAQQRWTAHVAKMYEIMLMRKAKSWFTGYNSNVAGHEEGTVRYFVYNGGTPKFLGIINEVAAKGYEEIEFGAEAEAGVQAAAS</sequence>
<gene>
    <name evidence="5" type="primary">otemo_1</name>
    <name evidence="5" type="ORF">CI1B_70950</name>
</gene>
<dbReference type="Gene3D" id="3.50.50.60">
    <property type="entry name" value="FAD/NAD(P)-binding domain"/>
    <property type="match status" value="2"/>
</dbReference>
<organism evidence="5 6">
    <name type="scientific">Bradyrhizobium ivorense</name>
    <dbReference type="NCBI Taxonomy" id="2511166"/>
    <lineage>
        <taxon>Bacteria</taxon>
        <taxon>Pseudomonadati</taxon>
        <taxon>Pseudomonadota</taxon>
        <taxon>Alphaproteobacteria</taxon>
        <taxon>Hyphomicrobiales</taxon>
        <taxon>Nitrobacteraceae</taxon>
        <taxon>Bradyrhizobium</taxon>
    </lineage>
</organism>
<dbReference type="GO" id="GO:0050660">
    <property type="term" value="F:flavin adenine dinucleotide binding"/>
    <property type="evidence" value="ECO:0007669"/>
    <property type="project" value="InterPro"/>
</dbReference>
<dbReference type="Pfam" id="PF00743">
    <property type="entry name" value="FMO-like"/>
    <property type="match status" value="1"/>
</dbReference>
<dbReference type="GO" id="GO:0050661">
    <property type="term" value="F:NADP binding"/>
    <property type="evidence" value="ECO:0007669"/>
    <property type="project" value="InterPro"/>
</dbReference>
<dbReference type="PRINTS" id="PR00411">
    <property type="entry name" value="PNDRDTASEI"/>
</dbReference>
<dbReference type="GO" id="GO:0004499">
    <property type="term" value="F:N,N-dimethylaniline monooxygenase activity"/>
    <property type="evidence" value="ECO:0007669"/>
    <property type="project" value="InterPro"/>
</dbReference>
<evidence type="ECO:0000256" key="1">
    <source>
        <dbReference type="ARBA" id="ARBA00022630"/>
    </source>
</evidence>
<dbReference type="RefSeq" id="WP_139863652.1">
    <property type="nucleotide sequence ID" value="NZ_CAADFC020000029.1"/>
</dbReference>
<accession>A0A508TUP1</accession>
<proteinExistence type="predicted"/>
<evidence type="ECO:0000256" key="4">
    <source>
        <dbReference type="ARBA" id="ARBA00023002"/>
    </source>
</evidence>
<name>A0A508TUP1_9BRAD</name>
<keyword evidence="3" id="KW-0521">NADP</keyword>
<dbReference type="InterPro" id="IPR020946">
    <property type="entry name" value="Flavin_mOase-like"/>
</dbReference>
<keyword evidence="4 5" id="KW-0560">Oxidoreductase</keyword>
<comment type="caution">
    <text evidence="5">The sequence shown here is derived from an EMBL/GenBank/DDBJ whole genome shotgun (WGS) entry which is preliminary data.</text>
</comment>
<dbReference type="EC" id="1.14.13.160" evidence="5"/>
<keyword evidence="6" id="KW-1185">Reference proteome</keyword>
<keyword evidence="2" id="KW-0274">FAD</keyword>
<dbReference type="OrthoDB" id="312624at2"/>
<evidence type="ECO:0000256" key="3">
    <source>
        <dbReference type="ARBA" id="ARBA00022857"/>
    </source>
</evidence>
<dbReference type="AlphaFoldDB" id="A0A508TUP1"/>
<dbReference type="EMBL" id="CAADFC020000029">
    <property type="protein sequence ID" value="VIO77912.1"/>
    <property type="molecule type" value="Genomic_DNA"/>
</dbReference>
<keyword evidence="5" id="KW-0503">Monooxygenase</keyword>
<dbReference type="InterPro" id="IPR036188">
    <property type="entry name" value="FAD/NAD-bd_sf"/>
</dbReference>
<protein>
    <submittedName>
        <fullName evidence="5">2-oxo-Delta(3)-4,5, 5-trimethylcyclopentenylacetyl-CoA monooxygenase</fullName>
        <ecNumber evidence="5">1.14.13.160</ecNumber>
    </submittedName>
</protein>
<reference evidence="5" key="1">
    <citation type="submission" date="2019-02" db="EMBL/GenBank/DDBJ databases">
        <authorList>
            <person name="Pothier F.J."/>
        </authorList>
    </citation>
    <scope>NUCLEOTIDE SEQUENCE</scope>
    <source>
        <strain evidence="5">CI-1B</strain>
    </source>
</reference>
<keyword evidence="1" id="KW-0285">Flavoprotein</keyword>
<dbReference type="SUPFAM" id="SSF51905">
    <property type="entry name" value="FAD/NAD(P)-binding domain"/>
    <property type="match status" value="2"/>
</dbReference>
<evidence type="ECO:0000313" key="5">
    <source>
        <dbReference type="EMBL" id="VIO77912.1"/>
    </source>
</evidence>